<accession>A0AC61RTW1</accession>
<keyword evidence="2" id="KW-1185">Reference proteome</keyword>
<reference evidence="1" key="1">
    <citation type="submission" date="2019-04" db="EMBL/GenBank/DDBJ databases">
        <title>Microbes associate with the intestines of laboratory mice.</title>
        <authorList>
            <person name="Navarre W."/>
            <person name="Wong E."/>
            <person name="Huang K."/>
            <person name="Tropini C."/>
            <person name="Ng K."/>
            <person name="Yu B."/>
        </authorList>
    </citation>
    <scope>NUCLEOTIDE SEQUENCE</scope>
    <source>
        <strain evidence="1">NM01_1-7b</strain>
    </source>
</reference>
<sequence>MQRKKKGRKDTPIRYVVEHVYSGTESMEGLLTVVSEEAARKNVEEKLRNGSMGTGKKAV</sequence>
<comment type="caution">
    <text evidence="1">The sequence shown here is derived from an EMBL/GenBank/DDBJ whole genome shotgun (WGS) entry which is preliminary data.</text>
</comment>
<proteinExistence type="predicted"/>
<name>A0AC61RTW1_9FIRM</name>
<protein>
    <submittedName>
        <fullName evidence="1">Uncharacterized protein</fullName>
    </submittedName>
</protein>
<organism evidence="1 2">
    <name type="scientific">Petralouisia muris</name>
    <dbReference type="NCBI Taxonomy" id="3032872"/>
    <lineage>
        <taxon>Bacteria</taxon>
        <taxon>Bacillati</taxon>
        <taxon>Bacillota</taxon>
        <taxon>Clostridia</taxon>
        <taxon>Lachnospirales</taxon>
        <taxon>Lachnospiraceae</taxon>
        <taxon>Petralouisia</taxon>
    </lineage>
</organism>
<evidence type="ECO:0000313" key="1">
    <source>
        <dbReference type="EMBL" id="TGY95158.1"/>
    </source>
</evidence>
<dbReference type="EMBL" id="SRYA01000034">
    <property type="protein sequence ID" value="TGY95158.1"/>
    <property type="molecule type" value="Genomic_DNA"/>
</dbReference>
<evidence type="ECO:0000313" key="2">
    <source>
        <dbReference type="Proteomes" id="UP000304953"/>
    </source>
</evidence>
<dbReference type="Proteomes" id="UP000304953">
    <property type="component" value="Unassembled WGS sequence"/>
</dbReference>
<gene>
    <name evidence="1" type="ORF">E5329_16485</name>
</gene>